<evidence type="ECO:0000313" key="10">
    <source>
        <dbReference type="Proteomes" id="UP000183994"/>
    </source>
</evidence>
<feature type="transmembrane region" description="Helical" evidence="8">
    <location>
        <begin position="220"/>
        <end position="239"/>
    </location>
</feature>
<dbReference type="InterPro" id="IPR004657">
    <property type="entry name" value="MenA"/>
</dbReference>
<keyword evidence="6 8" id="KW-1133">Transmembrane helix</keyword>
<evidence type="ECO:0000256" key="3">
    <source>
        <dbReference type="ARBA" id="ARBA00022475"/>
    </source>
</evidence>
<dbReference type="Gene3D" id="1.10.357.140">
    <property type="entry name" value="UbiA prenyltransferase"/>
    <property type="match status" value="1"/>
</dbReference>
<dbReference type="PIRSF" id="PIRSF005355">
    <property type="entry name" value="UBIAD1"/>
    <property type="match status" value="1"/>
</dbReference>
<dbReference type="EC" id="2.5.1.74" evidence="8"/>
<evidence type="ECO:0000256" key="8">
    <source>
        <dbReference type="HAMAP-Rule" id="MF_01937"/>
    </source>
</evidence>
<protein>
    <recommendedName>
        <fullName evidence="8">1,4-dihydroxy-2-naphthoate octaprenyltransferase</fullName>
        <shortName evidence="8">DHNA-octaprenyltransferase</shortName>
        <ecNumber evidence="8">2.5.1.74</ecNumber>
    </recommendedName>
</protein>
<evidence type="ECO:0000256" key="4">
    <source>
        <dbReference type="ARBA" id="ARBA00022679"/>
    </source>
</evidence>
<dbReference type="InterPro" id="IPR044878">
    <property type="entry name" value="UbiA_sf"/>
</dbReference>
<keyword evidence="10" id="KW-1185">Reference proteome</keyword>
<keyword evidence="2 8" id="KW-0474">Menaquinone biosynthesis</keyword>
<evidence type="ECO:0000256" key="5">
    <source>
        <dbReference type="ARBA" id="ARBA00022692"/>
    </source>
</evidence>
<feature type="transmembrane region" description="Helical" evidence="8">
    <location>
        <begin position="12"/>
        <end position="33"/>
    </location>
</feature>
<dbReference type="InterPro" id="IPR026046">
    <property type="entry name" value="UBIAD1"/>
</dbReference>
<organism evidence="9 10">
    <name type="scientific">Desulfatibacillum alkenivorans DSM 16219</name>
    <dbReference type="NCBI Taxonomy" id="1121393"/>
    <lineage>
        <taxon>Bacteria</taxon>
        <taxon>Pseudomonadati</taxon>
        <taxon>Thermodesulfobacteriota</taxon>
        <taxon>Desulfobacteria</taxon>
        <taxon>Desulfobacterales</taxon>
        <taxon>Desulfatibacillaceae</taxon>
        <taxon>Desulfatibacillum</taxon>
    </lineage>
</organism>
<dbReference type="PANTHER" id="PTHR13929">
    <property type="entry name" value="1,4-DIHYDROXY-2-NAPHTHOATE OCTAPRENYLTRANSFERASE"/>
    <property type="match status" value="1"/>
</dbReference>
<accession>A0A1M6RGK3</accession>
<evidence type="ECO:0000256" key="6">
    <source>
        <dbReference type="ARBA" id="ARBA00022989"/>
    </source>
</evidence>
<dbReference type="GO" id="GO:0046428">
    <property type="term" value="F:1,4-dihydroxy-2-naphthoate polyprenyltransferase activity"/>
    <property type="evidence" value="ECO:0007669"/>
    <property type="project" value="UniProtKB-UniRule"/>
</dbReference>
<dbReference type="HAMAP" id="MF_01937">
    <property type="entry name" value="MenA_1"/>
    <property type="match status" value="1"/>
</dbReference>
<dbReference type="PANTHER" id="PTHR13929:SF0">
    <property type="entry name" value="UBIA PRENYLTRANSFERASE DOMAIN-CONTAINING PROTEIN 1"/>
    <property type="match status" value="1"/>
</dbReference>
<feature type="transmembrane region" description="Helical" evidence="8">
    <location>
        <begin position="121"/>
        <end position="141"/>
    </location>
</feature>
<evidence type="ECO:0000256" key="1">
    <source>
        <dbReference type="ARBA" id="ARBA00004141"/>
    </source>
</evidence>
<dbReference type="OrthoDB" id="9767568at2"/>
<evidence type="ECO:0000256" key="2">
    <source>
        <dbReference type="ARBA" id="ARBA00022428"/>
    </source>
</evidence>
<dbReference type="CDD" id="cd13962">
    <property type="entry name" value="PT_UbiA_UBIAD1"/>
    <property type="match status" value="1"/>
</dbReference>
<name>A0A1M6RGK3_9BACT</name>
<dbReference type="Proteomes" id="UP000183994">
    <property type="component" value="Unassembled WGS sequence"/>
</dbReference>
<dbReference type="InterPro" id="IPR000537">
    <property type="entry name" value="UbiA_prenyltransferase"/>
</dbReference>
<comment type="pathway">
    <text evidence="8">Quinol/quinone metabolism; menaquinone biosynthesis; menaquinol from 1,4-dihydroxy-2-naphthoate: step 1/2.</text>
</comment>
<proteinExistence type="inferred from homology"/>
<comment type="subcellular location">
    <subcellularLocation>
        <location evidence="8">Cell membrane</location>
        <topology evidence="8">Multi-pass membrane protein</topology>
    </subcellularLocation>
    <subcellularLocation>
        <location evidence="1">Membrane</location>
        <topology evidence="1">Multi-pass membrane protein</topology>
    </subcellularLocation>
</comment>
<feature type="transmembrane region" description="Helical" evidence="8">
    <location>
        <begin position="150"/>
        <end position="167"/>
    </location>
</feature>
<dbReference type="RefSeq" id="WP_073477318.1">
    <property type="nucleotide sequence ID" value="NZ_FQZU01000022.1"/>
</dbReference>
<dbReference type="Gene3D" id="1.20.120.1780">
    <property type="entry name" value="UbiA prenyltransferase"/>
    <property type="match status" value="1"/>
</dbReference>
<keyword evidence="4 8" id="KW-0808">Transferase</keyword>
<dbReference type="GO" id="GO:0005886">
    <property type="term" value="C:plasma membrane"/>
    <property type="evidence" value="ECO:0007669"/>
    <property type="project" value="UniProtKB-SubCell"/>
</dbReference>
<keyword evidence="3 8" id="KW-1003">Cell membrane</keyword>
<dbReference type="STRING" id="1121393.SAMN02745216_03253"/>
<dbReference type="GO" id="GO:0042371">
    <property type="term" value="P:vitamin K biosynthetic process"/>
    <property type="evidence" value="ECO:0007669"/>
    <property type="project" value="TreeGrafter"/>
</dbReference>
<keyword evidence="5 8" id="KW-0812">Transmembrane</keyword>
<comment type="function">
    <text evidence="8">Conversion of 1,4-dihydroxy-2-naphthoate (DHNA) to demethylmenaquinone (DMK).</text>
</comment>
<dbReference type="AlphaFoldDB" id="A0A1M6RGK3"/>
<evidence type="ECO:0000313" key="9">
    <source>
        <dbReference type="EMBL" id="SHK31604.1"/>
    </source>
</evidence>
<comment type="similarity">
    <text evidence="8">Belongs to the MenA family. Type 1 subfamily.</text>
</comment>
<sequence>MKLNTIKTWFLATRPWSFAMSLISVGVGAAWAGDSGVSWFWLILTAIALVCIHGAANLTNDYFDYKNKVDIPGAPTTKYRPHPLAQNLLTLHEVKWFALTLFAVGIALGLIMAAAKGWPLIVVGAAGVFIAVAYTAPPIALKYHALGEPLVFLCWGPLAIQGAYFVQTGEFSLPLLLVSAPFGALVSLVLLANNLRDAEFDRRQGISTIPVRFGGRSGRLLFAGLIALSFGGVAVMAIFGPLPVWSLAVLLALPLAWPMFKMVSQDIPDDADAQTARLDTVFGVLLLASLVLEHVI</sequence>
<gene>
    <name evidence="8" type="primary">menA</name>
    <name evidence="9" type="ORF">SAMN02745216_03253</name>
</gene>
<dbReference type="GO" id="GO:0009234">
    <property type="term" value="P:menaquinone biosynthetic process"/>
    <property type="evidence" value="ECO:0007669"/>
    <property type="project" value="UniProtKB-UniRule"/>
</dbReference>
<evidence type="ECO:0000256" key="7">
    <source>
        <dbReference type="ARBA" id="ARBA00023136"/>
    </source>
</evidence>
<dbReference type="Pfam" id="PF01040">
    <property type="entry name" value="UbiA"/>
    <property type="match status" value="1"/>
</dbReference>
<dbReference type="UniPathway" id="UPA00079">
    <property type="reaction ID" value="UER00168"/>
</dbReference>
<keyword evidence="7 8" id="KW-0472">Membrane</keyword>
<feature type="transmembrane region" description="Helical" evidence="8">
    <location>
        <begin position="39"/>
        <end position="58"/>
    </location>
</feature>
<feature type="transmembrane region" description="Helical" evidence="8">
    <location>
        <begin position="173"/>
        <end position="193"/>
    </location>
</feature>
<feature type="transmembrane region" description="Helical" evidence="8">
    <location>
        <begin position="96"/>
        <end position="115"/>
    </location>
</feature>
<reference evidence="10" key="1">
    <citation type="submission" date="2016-11" db="EMBL/GenBank/DDBJ databases">
        <authorList>
            <person name="Varghese N."/>
            <person name="Submissions S."/>
        </authorList>
    </citation>
    <scope>NUCLEOTIDE SEQUENCE [LARGE SCALE GENOMIC DNA]</scope>
    <source>
        <strain evidence="10">DSM 16219</strain>
    </source>
</reference>
<dbReference type="EMBL" id="FQZU01000022">
    <property type="protein sequence ID" value="SHK31604.1"/>
    <property type="molecule type" value="Genomic_DNA"/>
</dbReference>
<comment type="catalytic activity">
    <reaction evidence="8">
        <text>an all-trans-polyprenyl diphosphate + 1,4-dihydroxy-2-naphthoate + H(+) = a 2-demethylmenaquinol + CO2 + diphosphate</text>
        <dbReference type="Rhea" id="RHEA:26478"/>
        <dbReference type="Rhea" id="RHEA-COMP:9563"/>
        <dbReference type="Rhea" id="RHEA-COMP:9564"/>
        <dbReference type="ChEBI" id="CHEBI:11173"/>
        <dbReference type="ChEBI" id="CHEBI:15378"/>
        <dbReference type="ChEBI" id="CHEBI:16526"/>
        <dbReference type="ChEBI" id="CHEBI:33019"/>
        <dbReference type="ChEBI" id="CHEBI:55437"/>
        <dbReference type="ChEBI" id="CHEBI:58914"/>
        <dbReference type="EC" id="2.5.1.74"/>
    </reaction>
</comment>